<organism evidence="2 3">
    <name type="scientific">Massariosphaeria phaeospora</name>
    <dbReference type="NCBI Taxonomy" id="100035"/>
    <lineage>
        <taxon>Eukaryota</taxon>
        <taxon>Fungi</taxon>
        <taxon>Dikarya</taxon>
        <taxon>Ascomycota</taxon>
        <taxon>Pezizomycotina</taxon>
        <taxon>Dothideomycetes</taxon>
        <taxon>Pleosporomycetidae</taxon>
        <taxon>Pleosporales</taxon>
        <taxon>Pleosporales incertae sedis</taxon>
        <taxon>Massariosphaeria</taxon>
    </lineage>
</organism>
<keyword evidence="3" id="KW-1185">Reference proteome</keyword>
<evidence type="ECO:0000313" key="3">
    <source>
        <dbReference type="Proteomes" id="UP000481861"/>
    </source>
</evidence>
<gene>
    <name evidence="2" type="ORF">BDV95DRAFT_203886</name>
</gene>
<feature type="compositionally biased region" description="Low complexity" evidence="1">
    <location>
        <begin position="74"/>
        <end position="94"/>
    </location>
</feature>
<dbReference type="OrthoDB" id="5213630at2759"/>
<feature type="compositionally biased region" description="Acidic residues" evidence="1">
    <location>
        <begin position="42"/>
        <end position="51"/>
    </location>
</feature>
<accession>A0A7C8M3K8</accession>
<dbReference type="EMBL" id="JAADJZ010000027">
    <property type="protein sequence ID" value="KAF2866601.1"/>
    <property type="molecule type" value="Genomic_DNA"/>
</dbReference>
<protein>
    <submittedName>
        <fullName evidence="2">Uncharacterized protein</fullName>
    </submittedName>
</protein>
<proteinExistence type="predicted"/>
<feature type="region of interest" description="Disordered" evidence="1">
    <location>
        <begin position="20"/>
        <end position="118"/>
    </location>
</feature>
<evidence type="ECO:0000313" key="2">
    <source>
        <dbReference type="EMBL" id="KAF2866601.1"/>
    </source>
</evidence>
<name>A0A7C8M3K8_9PLEO</name>
<sequence length="452" mass="51626">MAEHASDVRDSTLNALKLTCPSAEVLDSTPETSSMENPFVDADAEWSDEEQLIPKDRRKTQYVPPHIHVVDTTRLSVAETSSSESNSPSPNRLSVNGSPLIPPKSPSRPDVRPGSSQDDLVQRFYQVTRERDALRKELQRKSMGPHGIPARASVVYKSDEKTLVEELQALRYEIRVWSEEYFSGPTTSRSKRPRVHSAREVFGSLTDNHAAYLKHHRDRPLLIQAYIWSKLQQRIFSTLEKGCGYVWAGKLGDRKLRPLNDTLRKAVRNEKQAEEYHHWRAMTVNLLVPQIEGKWRPTFDAAPVLKHISRFCSRLRRKLRPWATESLRHGKDQLYTIISAAIALDLKMKRQRADYRFVSFTGGKASQFYGYGFYNSEMEDVDEEQEGKARRVELSLAPALERCGNANGHVFDQSFILVKADVSCKRLDKKRPPNQRTGARGGIKSITRLWNS</sequence>
<comment type="caution">
    <text evidence="2">The sequence shown here is derived from an EMBL/GenBank/DDBJ whole genome shotgun (WGS) entry which is preliminary data.</text>
</comment>
<dbReference type="AlphaFoldDB" id="A0A7C8M3K8"/>
<evidence type="ECO:0000256" key="1">
    <source>
        <dbReference type="SAM" id="MobiDB-lite"/>
    </source>
</evidence>
<dbReference type="Proteomes" id="UP000481861">
    <property type="component" value="Unassembled WGS sequence"/>
</dbReference>
<reference evidence="2 3" key="1">
    <citation type="submission" date="2020-01" db="EMBL/GenBank/DDBJ databases">
        <authorList>
            <consortium name="DOE Joint Genome Institute"/>
            <person name="Haridas S."/>
            <person name="Albert R."/>
            <person name="Binder M."/>
            <person name="Bloem J."/>
            <person name="Labutti K."/>
            <person name="Salamov A."/>
            <person name="Andreopoulos B."/>
            <person name="Baker S.E."/>
            <person name="Barry K."/>
            <person name="Bills G."/>
            <person name="Bluhm B.H."/>
            <person name="Cannon C."/>
            <person name="Castanera R."/>
            <person name="Culley D.E."/>
            <person name="Daum C."/>
            <person name="Ezra D."/>
            <person name="Gonzalez J.B."/>
            <person name="Henrissat B."/>
            <person name="Kuo A."/>
            <person name="Liang C."/>
            <person name="Lipzen A."/>
            <person name="Lutzoni F."/>
            <person name="Magnuson J."/>
            <person name="Mondo S."/>
            <person name="Nolan M."/>
            <person name="Ohm R."/>
            <person name="Pangilinan J."/>
            <person name="Park H.-J.H."/>
            <person name="Ramirez L."/>
            <person name="Alfaro M."/>
            <person name="Sun H."/>
            <person name="Tritt A."/>
            <person name="Yoshinaga Y."/>
            <person name="Zwiers L.-H.L."/>
            <person name="Turgeon B.G."/>
            <person name="Goodwin S.B."/>
            <person name="Spatafora J.W."/>
            <person name="Crous P.W."/>
            <person name="Grigoriev I.V."/>
        </authorList>
    </citation>
    <scope>NUCLEOTIDE SEQUENCE [LARGE SCALE GENOMIC DNA]</scope>
    <source>
        <strain evidence="2 3">CBS 611.86</strain>
    </source>
</reference>